<dbReference type="RefSeq" id="WP_115329443.1">
    <property type="nucleotide sequence ID" value="NZ_CAAAHP010000003.1"/>
</dbReference>
<keyword evidence="3" id="KW-1185">Reference proteome</keyword>
<sequence length="228" mass="25207">MQEKNELLDKVVARTQWGNRNGVTAIILGEQCGYPLGVIKSNSIKQAIDIDALILNGRKDEGIKYGFIDFVFDHKTGFIGLTFSKNLNPFGHDGIADALLTPGSTGSEARRGSIAGGRIAFLNGYFITTEWSGHYGDLWNERIIEHFQSTFFWSTKQPICHIKWKADASAADQASEDQASEAEKPATKFLVSCGFFALNDSVTKQYIKASTQLDKQTCDLIASYLPKK</sequence>
<dbReference type="Pfam" id="PF15537">
    <property type="entry name" value="Ntox43"/>
    <property type="match status" value="1"/>
</dbReference>
<dbReference type="Proteomes" id="UP000254794">
    <property type="component" value="Unassembled WGS sequence"/>
</dbReference>
<reference evidence="2 3" key="1">
    <citation type="submission" date="2018-06" db="EMBL/GenBank/DDBJ databases">
        <authorList>
            <consortium name="Pathogen Informatics"/>
            <person name="Doyle S."/>
        </authorList>
    </citation>
    <scope>NUCLEOTIDE SEQUENCE [LARGE SCALE GENOMIC DNA]</scope>
    <source>
        <strain evidence="2 3">NCTC13316</strain>
    </source>
</reference>
<dbReference type="EMBL" id="UGOD01000001">
    <property type="protein sequence ID" value="STX49963.1"/>
    <property type="molecule type" value="Genomic_DNA"/>
</dbReference>
<dbReference type="AlphaFoldDB" id="A0A378JHZ3"/>
<evidence type="ECO:0000259" key="1">
    <source>
        <dbReference type="Pfam" id="PF15537"/>
    </source>
</evidence>
<gene>
    <name evidence="2" type="ORF">NCTC13316_00025</name>
</gene>
<feature type="domain" description="Bacterial toxin 43" evidence="1">
    <location>
        <begin position="68"/>
        <end position="142"/>
    </location>
</feature>
<organism evidence="2 3">
    <name type="scientific">Legionella busanensis</name>
    <dbReference type="NCBI Taxonomy" id="190655"/>
    <lineage>
        <taxon>Bacteria</taxon>
        <taxon>Pseudomonadati</taxon>
        <taxon>Pseudomonadota</taxon>
        <taxon>Gammaproteobacteria</taxon>
        <taxon>Legionellales</taxon>
        <taxon>Legionellaceae</taxon>
        <taxon>Legionella</taxon>
    </lineage>
</organism>
<dbReference type="OrthoDB" id="8852350at2"/>
<accession>A0A378JHZ3</accession>
<dbReference type="InterPro" id="IPR029106">
    <property type="entry name" value="Ntox43"/>
</dbReference>
<evidence type="ECO:0000313" key="2">
    <source>
        <dbReference type="EMBL" id="STX49963.1"/>
    </source>
</evidence>
<name>A0A378JHZ3_9GAMM</name>
<proteinExistence type="predicted"/>
<evidence type="ECO:0000313" key="3">
    <source>
        <dbReference type="Proteomes" id="UP000254794"/>
    </source>
</evidence>
<protein>
    <recommendedName>
        <fullName evidence="1">Bacterial toxin 43 domain-containing protein</fullName>
    </recommendedName>
</protein>